<gene>
    <name evidence="2" type="ORF">Gasu_62140</name>
</gene>
<name>M2VSM0_GALSU</name>
<dbReference type="Gramene" id="EME26141">
    <property type="protein sequence ID" value="EME26141"/>
    <property type="gene ID" value="Gasu_62140"/>
</dbReference>
<keyword evidence="3" id="KW-1185">Reference proteome</keyword>
<keyword evidence="1" id="KW-0472">Membrane</keyword>
<dbReference type="AlphaFoldDB" id="M2VSM0"/>
<dbReference type="KEGG" id="gsl:Gasu_62140"/>
<organism evidence="2 3">
    <name type="scientific">Galdieria sulphuraria</name>
    <name type="common">Red alga</name>
    <dbReference type="NCBI Taxonomy" id="130081"/>
    <lineage>
        <taxon>Eukaryota</taxon>
        <taxon>Rhodophyta</taxon>
        <taxon>Bangiophyceae</taxon>
        <taxon>Galdieriales</taxon>
        <taxon>Galdieriaceae</taxon>
        <taxon>Galdieria</taxon>
    </lineage>
</organism>
<protein>
    <submittedName>
        <fullName evidence="2">Uncharacterized protein</fullName>
    </submittedName>
</protein>
<keyword evidence="1" id="KW-0812">Transmembrane</keyword>
<accession>M2VSM0</accession>
<dbReference type="RefSeq" id="XP_005702661.1">
    <property type="nucleotide sequence ID" value="XM_005702604.1"/>
</dbReference>
<proteinExistence type="predicted"/>
<keyword evidence="1" id="KW-1133">Transmembrane helix</keyword>
<dbReference type="Proteomes" id="UP000030680">
    <property type="component" value="Unassembled WGS sequence"/>
</dbReference>
<sequence length="90" mass="10796">MERKGHETFQTLISKANSSFVLVGQVNFYYLRFFLSPSNVSFITIRRVLCSEFQVDWSFFLVFTTFIISLEFISFMQHLLLFHFWSCMEI</sequence>
<dbReference type="EMBL" id="KB454597">
    <property type="protein sequence ID" value="EME26141.1"/>
    <property type="molecule type" value="Genomic_DNA"/>
</dbReference>
<evidence type="ECO:0000256" key="1">
    <source>
        <dbReference type="SAM" id="Phobius"/>
    </source>
</evidence>
<feature type="transmembrane region" description="Helical" evidence="1">
    <location>
        <begin position="57"/>
        <end position="85"/>
    </location>
</feature>
<evidence type="ECO:0000313" key="2">
    <source>
        <dbReference type="EMBL" id="EME26141.1"/>
    </source>
</evidence>
<dbReference type="GeneID" id="17085125"/>
<evidence type="ECO:0000313" key="3">
    <source>
        <dbReference type="Proteomes" id="UP000030680"/>
    </source>
</evidence>
<reference evidence="3" key="1">
    <citation type="journal article" date="2013" name="Science">
        <title>Gene transfer from bacteria and archaea facilitated evolution of an extremophilic eukaryote.</title>
        <authorList>
            <person name="Schonknecht G."/>
            <person name="Chen W.H."/>
            <person name="Ternes C.M."/>
            <person name="Barbier G.G."/>
            <person name="Shrestha R.P."/>
            <person name="Stanke M."/>
            <person name="Brautigam A."/>
            <person name="Baker B.J."/>
            <person name="Banfield J.F."/>
            <person name="Garavito R.M."/>
            <person name="Carr K."/>
            <person name="Wilkerson C."/>
            <person name="Rensing S.A."/>
            <person name="Gagneul D."/>
            <person name="Dickenson N.E."/>
            <person name="Oesterhelt C."/>
            <person name="Lercher M.J."/>
            <person name="Weber A.P."/>
        </authorList>
    </citation>
    <scope>NUCLEOTIDE SEQUENCE [LARGE SCALE GENOMIC DNA]</scope>
    <source>
        <strain evidence="3">074W</strain>
    </source>
</reference>